<name>A0A5K8AH57_9BACT</name>
<dbReference type="Proteomes" id="UP000422108">
    <property type="component" value="Chromosome"/>
</dbReference>
<gene>
    <name evidence="2" type="ORF">DSCOOX_51670</name>
</gene>
<proteinExistence type="predicted"/>
<evidence type="ECO:0000313" key="2">
    <source>
        <dbReference type="EMBL" id="BBO91987.1"/>
    </source>
</evidence>
<reference evidence="2 3" key="1">
    <citation type="submission" date="2019-11" db="EMBL/GenBank/DDBJ databases">
        <title>Comparative genomics of hydrocarbon-degrading Desulfosarcina strains.</title>
        <authorList>
            <person name="Watanabe M."/>
            <person name="Kojima H."/>
            <person name="Fukui M."/>
        </authorList>
    </citation>
    <scope>NUCLEOTIDE SEQUENCE [LARGE SCALE GENOMIC DNA]</scope>
    <source>
        <strain evidence="3">oXyS1</strain>
    </source>
</reference>
<accession>A0A5K8AH57</accession>
<sequence length="148" mass="16756">MLEGIQRLASPRNFPDIIIFDDEAEFNPLFLYIIKKTNYEEVISLYHKGNFPTAIVRVGGTLKPDIGDNLPEGWPNPKFVPGSSPIGFVYNYSRSLSNIDGDDFKPIGSLGDLRQWINDSRNRERFIFASILIGVLSITVAVFDFKKK</sequence>
<dbReference type="RefSeq" id="WP_155312800.1">
    <property type="nucleotide sequence ID" value="NZ_AP021879.1"/>
</dbReference>
<protein>
    <submittedName>
        <fullName evidence="2">Uncharacterized protein</fullName>
    </submittedName>
</protein>
<evidence type="ECO:0000256" key="1">
    <source>
        <dbReference type="SAM" id="Phobius"/>
    </source>
</evidence>
<evidence type="ECO:0000313" key="3">
    <source>
        <dbReference type="Proteomes" id="UP000422108"/>
    </source>
</evidence>
<keyword evidence="3" id="KW-1185">Reference proteome</keyword>
<dbReference type="AlphaFoldDB" id="A0A5K8AH57"/>
<keyword evidence="1" id="KW-1133">Transmembrane helix</keyword>
<keyword evidence="1" id="KW-0472">Membrane</keyword>
<dbReference type="EMBL" id="AP021879">
    <property type="protein sequence ID" value="BBO91987.1"/>
    <property type="molecule type" value="Genomic_DNA"/>
</dbReference>
<feature type="transmembrane region" description="Helical" evidence="1">
    <location>
        <begin position="126"/>
        <end position="145"/>
    </location>
</feature>
<organism evidence="2 3">
    <name type="scientific">Desulfosarcina ovata subsp. ovata</name>
    <dbReference type="NCBI Taxonomy" id="2752305"/>
    <lineage>
        <taxon>Bacteria</taxon>
        <taxon>Pseudomonadati</taxon>
        <taxon>Thermodesulfobacteriota</taxon>
        <taxon>Desulfobacteria</taxon>
        <taxon>Desulfobacterales</taxon>
        <taxon>Desulfosarcinaceae</taxon>
        <taxon>Desulfosarcina</taxon>
    </lineage>
</organism>
<keyword evidence="1" id="KW-0812">Transmembrane</keyword>